<keyword evidence="1" id="KW-0732">Signal</keyword>
<proteinExistence type="predicted"/>
<dbReference type="Proteomes" id="UP001221757">
    <property type="component" value="Unassembled WGS sequence"/>
</dbReference>
<evidence type="ECO:0000313" key="3">
    <source>
        <dbReference type="Proteomes" id="UP001221757"/>
    </source>
</evidence>
<gene>
    <name evidence="2" type="ORF">B0H17DRAFT_1206185</name>
</gene>
<reference evidence="2" key="1">
    <citation type="submission" date="2023-03" db="EMBL/GenBank/DDBJ databases">
        <title>Massive genome expansion in bonnet fungi (Mycena s.s.) driven by repeated elements and novel gene families across ecological guilds.</title>
        <authorList>
            <consortium name="Lawrence Berkeley National Laboratory"/>
            <person name="Harder C.B."/>
            <person name="Miyauchi S."/>
            <person name="Viragh M."/>
            <person name="Kuo A."/>
            <person name="Thoen E."/>
            <person name="Andreopoulos B."/>
            <person name="Lu D."/>
            <person name="Skrede I."/>
            <person name="Drula E."/>
            <person name="Henrissat B."/>
            <person name="Morin E."/>
            <person name="Kohler A."/>
            <person name="Barry K."/>
            <person name="LaButti K."/>
            <person name="Morin E."/>
            <person name="Salamov A."/>
            <person name="Lipzen A."/>
            <person name="Mereny Z."/>
            <person name="Hegedus B."/>
            <person name="Baldrian P."/>
            <person name="Stursova M."/>
            <person name="Weitz H."/>
            <person name="Taylor A."/>
            <person name="Grigoriev I.V."/>
            <person name="Nagy L.G."/>
            <person name="Martin F."/>
            <person name="Kauserud H."/>
        </authorList>
    </citation>
    <scope>NUCLEOTIDE SEQUENCE</scope>
    <source>
        <strain evidence="2">CBHHK067</strain>
    </source>
</reference>
<dbReference type="SUPFAM" id="SSF55486">
    <property type="entry name" value="Metalloproteases ('zincins'), catalytic domain"/>
    <property type="match status" value="1"/>
</dbReference>
<organism evidence="2 3">
    <name type="scientific">Mycena rosella</name>
    <name type="common">Pink bonnet</name>
    <name type="synonym">Agaricus rosellus</name>
    <dbReference type="NCBI Taxonomy" id="1033263"/>
    <lineage>
        <taxon>Eukaryota</taxon>
        <taxon>Fungi</taxon>
        <taxon>Dikarya</taxon>
        <taxon>Basidiomycota</taxon>
        <taxon>Agaricomycotina</taxon>
        <taxon>Agaricomycetes</taxon>
        <taxon>Agaricomycetidae</taxon>
        <taxon>Agaricales</taxon>
        <taxon>Marasmiineae</taxon>
        <taxon>Mycenaceae</taxon>
        <taxon>Mycena</taxon>
    </lineage>
</organism>
<comment type="caution">
    <text evidence="2">The sequence shown here is derived from an EMBL/GenBank/DDBJ whole genome shotgun (WGS) entry which is preliminary data.</text>
</comment>
<accession>A0AAD7G9J0</accession>
<keyword evidence="3" id="KW-1185">Reference proteome</keyword>
<name>A0AAD7G9J0_MYCRO</name>
<feature type="chain" id="PRO_5042149997" evidence="1">
    <location>
        <begin position="25"/>
        <end position="244"/>
    </location>
</feature>
<dbReference type="EMBL" id="JARKIE010000124">
    <property type="protein sequence ID" value="KAJ7680037.1"/>
    <property type="molecule type" value="Genomic_DNA"/>
</dbReference>
<feature type="signal peptide" evidence="1">
    <location>
        <begin position="1"/>
        <end position="24"/>
    </location>
</feature>
<protein>
    <submittedName>
        <fullName evidence="2">Uncharacterized protein</fullName>
    </submittedName>
</protein>
<dbReference type="AlphaFoldDB" id="A0AAD7G9J0"/>
<sequence length="244" mass="26520">MLSTASFFGLLCFVFFALLTPATANFQLPNLHVFSEVSFPKLSLHAQEHNFDSFDLEDALSPASSTSVALALPNACAAYEGPGNECTAGMTATAVTYEDCGNTFSVCRCADANMTMDTVVDRLGRVPVGLRRFLGTVMVLGGETQAYTNLTNGDIHFFGDCQMDTWIHEAAHTFDYAIPNTPHSNSVGWENATLQDSCAPDDYALTNQVEDFAQMTVINIYMLLHNGNLPLGFQAACMQNQLNL</sequence>
<evidence type="ECO:0000313" key="2">
    <source>
        <dbReference type="EMBL" id="KAJ7680037.1"/>
    </source>
</evidence>
<evidence type="ECO:0000256" key="1">
    <source>
        <dbReference type="SAM" id="SignalP"/>
    </source>
</evidence>